<dbReference type="PANTHER" id="PTHR35046">
    <property type="entry name" value="ZINC KNUCKLE (CCHC-TYPE) FAMILY PROTEIN"/>
    <property type="match status" value="1"/>
</dbReference>
<dbReference type="GO" id="GO:0015074">
    <property type="term" value="P:DNA integration"/>
    <property type="evidence" value="ECO:0007669"/>
    <property type="project" value="InterPro"/>
</dbReference>
<keyword evidence="1" id="KW-0175">Coiled coil</keyword>
<comment type="caution">
    <text evidence="3">The sequence shown here is derived from an EMBL/GenBank/DDBJ whole genome shotgun (WGS) entry which is preliminary data.</text>
</comment>
<evidence type="ECO:0000259" key="2">
    <source>
        <dbReference type="PROSITE" id="PS50994"/>
    </source>
</evidence>
<gene>
    <name evidence="3" type="ORF">Tci_525848</name>
</gene>
<feature type="coiled-coil region" evidence="1">
    <location>
        <begin position="632"/>
        <end position="659"/>
    </location>
</feature>
<proteinExistence type="predicted"/>
<feature type="domain" description="Integrase catalytic" evidence="2">
    <location>
        <begin position="402"/>
        <end position="500"/>
    </location>
</feature>
<sequence length="669" mass="76595">MEPSGVVLLIKKWPALKVIEFCRVPIAIGKPYNDLVTCDVVDMEACHVLLERPWQHDVDSTHQEDVMENAIPAAVKPLIAKFGKTVADDTPDTLPQLRNIQNQINLVPGASLPNLPHYRMSPKESKVLHEKIEELLKKGHIQESISHCAVQTLVTPKKDGSWRMCVDSRAINKITIKYHFPIPRLDDLLDQLTKARLFSKIDLRSGYHYIRIKPGDEWKTAFKTKNRLYEWLVMPFRLSNALSTFMRLMTKVLRPFMGKFVVVYFDDILIYSKTKGEHLGHLRKMGFMLTKPRSRRFEIGHRLRRCQKLEVFIRRFVKDFSSIVAPITNFLKKRPVSIDYGGGGELYYYQGEVDNRTEGKGKAQNIGLYMPLPVPESPWVNIPMDFVLGLPRTQRGVDSVFVVVDRFSKMAHFIPCKKTLDVADIARRLGTSLNFSNIAHPQTDGQSELVNRTLGNMIRCLCGEKPKLWDVSLAESKFAYNSAIHSSTGFSPFEVVYETSLRHVADLVDLPGKKNVQANRMVEEVQATHKVVRANITEAYAKYKITADKHRRKKLFQVGDEVMVFLCKESFPVGTYSKLQSKKYGSYKILRKINDNAYVVDLPNTMSISKTFNVLDIYGIHSEDVNEGKHSRTSSSKERENVEDMIQELTEEYMVHLERDKGKSTAKIK</sequence>
<evidence type="ECO:0000256" key="1">
    <source>
        <dbReference type="SAM" id="Coils"/>
    </source>
</evidence>
<keyword evidence="3" id="KW-0695">RNA-directed DNA polymerase</keyword>
<evidence type="ECO:0000313" key="3">
    <source>
        <dbReference type="EMBL" id="GEZ53875.1"/>
    </source>
</evidence>
<dbReference type="PANTHER" id="PTHR35046:SF9">
    <property type="entry name" value="RNA-DIRECTED DNA POLYMERASE"/>
    <property type="match status" value="1"/>
</dbReference>
<dbReference type="InterPro" id="IPR043128">
    <property type="entry name" value="Rev_trsase/Diguanyl_cyclase"/>
</dbReference>
<dbReference type="InterPro" id="IPR012337">
    <property type="entry name" value="RNaseH-like_sf"/>
</dbReference>
<accession>A0A699IEN1</accession>
<dbReference type="InterPro" id="IPR000477">
    <property type="entry name" value="RT_dom"/>
</dbReference>
<dbReference type="InterPro" id="IPR001584">
    <property type="entry name" value="Integrase_cat-core"/>
</dbReference>
<dbReference type="SUPFAM" id="SSF53098">
    <property type="entry name" value="Ribonuclease H-like"/>
    <property type="match status" value="1"/>
</dbReference>
<protein>
    <submittedName>
        <fullName evidence="3">RNA-directed DNA polymerase</fullName>
    </submittedName>
</protein>
<dbReference type="Pfam" id="PF00078">
    <property type="entry name" value="RVT_1"/>
    <property type="match status" value="1"/>
</dbReference>
<reference evidence="3" key="1">
    <citation type="journal article" date="2019" name="Sci. Rep.">
        <title>Draft genome of Tanacetum cinerariifolium, the natural source of mosquito coil.</title>
        <authorList>
            <person name="Yamashiro T."/>
            <person name="Shiraishi A."/>
            <person name="Satake H."/>
            <person name="Nakayama K."/>
        </authorList>
    </citation>
    <scope>NUCLEOTIDE SEQUENCE</scope>
</reference>
<keyword evidence="3" id="KW-0548">Nucleotidyltransferase</keyword>
<dbReference type="GO" id="GO:0003964">
    <property type="term" value="F:RNA-directed DNA polymerase activity"/>
    <property type="evidence" value="ECO:0007669"/>
    <property type="project" value="UniProtKB-KW"/>
</dbReference>
<dbReference type="EMBL" id="BKCJ010291216">
    <property type="protein sequence ID" value="GEZ53875.1"/>
    <property type="molecule type" value="Genomic_DNA"/>
</dbReference>
<dbReference type="SUPFAM" id="SSF56672">
    <property type="entry name" value="DNA/RNA polymerases"/>
    <property type="match status" value="1"/>
</dbReference>
<dbReference type="Gene3D" id="3.10.10.10">
    <property type="entry name" value="HIV Type 1 Reverse Transcriptase, subunit A, domain 1"/>
    <property type="match status" value="1"/>
</dbReference>
<dbReference type="InterPro" id="IPR056924">
    <property type="entry name" value="SH3_Tf2-1"/>
</dbReference>
<dbReference type="Gene3D" id="3.30.420.10">
    <property type="entry name" value="Ribonuclease H-like superfamily/Ribonuclease H"/>
    <property type="match status" value="2"/>
</dbReference>
<dbReference type="Pfam" id="PF24626">
    <property type="entry name" value="SH3_Tf2-1"/>
    <property type="match status" value="1"/>
</dbReference>
<keyword evidence="3" id="KW-0808">Transferase</keyword>
<dbReference type="InterPro" id="IPR036397">
    <property type="entry name" value="RNaseH_sf"/>
</dbReference>
<dbReference type="PROSITE" id="PS50994">
    <property type="entry name" value="INTEGRASE"/>
    <property type="match status" value="1"/>
</dbReference>
<dbReference type="GO" id="GO:0003676">
    <property type="term" value="F:nucleic acid binding"/>
    <property type="evidence" value="ECO:0007669"/>
    <property type="project" value="InterPro"/>
</dbReference>
<dbReference type="InterPro" id="IPR043502">
    <property type="entry name" value="DNA/RNA_pol_sf"/>
</dbReference>
<name>A0A699IEN1_TANCI</name>
<organism evidence="3">
    <name type="scientific">Tanacetum cinerariifolium</name>
    <name type="common">Dalmatian daisy</name>
    <name type="synonym">Chrysanthemum cinerariifolium</name>
    <dbReference type="NCBI Taxonomy" id="118510"/>
    <lineage>
        <taxon>Eukaryota</taxon>
        <taxon>Viridiplantae</taxon>
        <taxon>Streptophyta</taxon>
        <taxon>Embryophyta</taxon>
        <taxon>Tracheophyta</taxon>
        <taxon>Spermatophyta</taxon>
        <taxon>Magnoliopsida</taxon>
        <taxon>eudicotyledons</taxon>
        <taxon>Gunneridae</taxon>
        <taxon>Pentapetalae</taxon>
        <taxon>asterids</taxon>
        <taxon>campanulids</taxon>
        <taxon>Asterales</taxon>
        <taxon>Asteraceae</taxon>
        <taxon>Asteroideae</taxon>
        <taxon>Anthemideae</taxon>
        <taxon>Anthemidinae</taxon>
        <taxon>Tanacetum</taxon>
    </lineage>
</organism>
<dbReference type="AlphaFoldDB" id="A0A699IEN1"/>
<dbReference type="Gene3D" id="3.30.70.270">
    <property type="match status" value="1"/>
</dbReference>
<dbReference type="CDD" id="cd01647">
    <property type="entry name" value="RT_LTR"/>
    <property type="match status" value="1"/>
</dbReference>